<feature type="transmembrane region" description="Helical" evidence="11">
    <location>
        <begin position="21"/>
        <end position="36"/>
    </location>
</feature>
<dbReference type="PANTHER" id="PTHR47371:SF3">
    <property type="entry name" value="PHOSPHOGLYCEROL TRANSFERASE I"/>
    <property type="match status" value="1"/>
</dbReference>
<dbReference type="Gene3D" id="3.40.720.10">
    <property type="entry name" value="Alkaline Phosphatase, subunit A"/>
    <property type="match status" value="1"/>
</dbReference>
<feature type="transmembrane region" description="Helical" evidence="11">
    <location>
        <begin position="48"/>
        <end position="67"/>
    </location>
</feature>
<feature type="binding site" evidence="10">
    <location>
        <position position="263"/>
    </location>
    <ligand>
        <name>Mn(2+)</name>
        <dbReference type="ChEBI" id="CHEBI:29035"/>
    </ligand>
</feature>
<dbReference type="PIRSF" id="PIRSF005091">
    <property type="entry name" value="Mmb_sulf_HI1246"/>
    <property type="match status" value="1"/>
</dbReference>
<feature type="transmembrane region" description="Helical" evidence="11">
    <location>
        <begin position="126"/>
        <end position="143"/>
    </location>
</feature>
<keyword evidence="5 11" id="KW-0812">Transmembrane</keyword>
<keyword evidence="7 11" id="KW-0472">Membrane</keyword>
<evidence type="ECO:0000256" key="3">
    <source>
        <dbReference type="ARBA" id="ARBA00009983"/>
    </source>
</evidence>
<dbReference type="PANTHER" id="PTHR47371">
    <property type="entry name" value="LIPOTEICHOIC ACID SYNTHASE"/>
    <property type="match status" value="1"/>
</dbReference>
<dbReference type="EMBL" id="PVXO01000051">
    <property type="protein sequence ID" value="PRR78128.1"/>
    <property type="molecule type" value="Genomic_DNA"/>
</dbReference>
<comment type="pathway">
    <text evidence="2">Cell wall biogenesis; lipoteichoic acid biosynthesis.</text>
</comment>
<feature type="transmembrane region" description="Helical" evidence="11">
    <location>
        <begin position="155"/>
        <end position="172"/>
    </location>
</feature>
<keyword evidence="14" id="KW-1185">Reference proteome</keyword>
<reference evidence="13 14" key="1">
    <citation type="submission" date="2018-03" db="EMBL/GenBank/DDBJ databases">
        <title>Genome sequence of Clostridium liquoris DSM 100320.</title>
        <authorList>
            <person name="Poehlein A."/>
            <person name="Daniel R."/>
        </authorList>
    </citation>
    <scope>NUCLEOTIDE SEQUENCE [LARGE SCALE GENOMIC DNA]</scope>
    <source>
        <strain evidence="13 14">DSM 100320</strain>
    </source>
</reference>
<evidence type="ECO:0000256" key="9">
    <source>
        <dbReference type="PIRSR" id="PIRSR005091-2"/>
    </source>
</evidence>
<feature type="binding site" evidence="10">
    <location>
        <position position="475"/>
    </location>
    <ligand>
        <name>Mn(2+)</name>
        <dbReference type="ChEBI" id="CHEBI:29035"/>
    </ligand>
</feature>
<dbReference type="Gene3D" id="3.30.1120.170">
    <property type="match status" value="1"/>
</dbReference>
<sequence>MILLKKYIKKLYNFSWKFEDIILFIFIFIIKSYIFQKNISPTYFNFKSILNPILCSLLIIISIGLLLTRRLRWIYLYIVNIFISILYIIDLIYYKSSGDLLSFVSINNGYLKDIILTSPLNNFLNIQNLLFIADFIILFPLIRKNATKHSKNIHYMTRIIISLMLFLVSIVTNNSFINTLDKEQPGLLKNMSNKTYVSRVIGDLNYHAIDAYNYFIRNKKDIISINYSDKEIKDFLYSNFNKKAANNYTGQGKGKNLIVIQIESLQNFLIDKKVNGEEITPNLNKFIKRSLYYNNCFYQVMDGNTSDSEFMLNNSLYPLSSGAVYYKYASNYFNSLPKLLNDKGYTTAAFHGNNEGFWNRAVMYKSLGFQNFFGAHSLNIDEEIGLGLSDKSFFNQSLEKISSLQEPFYSFLITLSSHYPFTNTDNTFNKGELKNTFLGDYFSSIHYTDAQLGMFLEKLEAEGLLDKSILVIYGDHNGVPYGYMEDLYKLDKVNNPNELDYFMYQKVPLLIHFPKDEYSGLNNKYVGQMDIYPTIANLFNLNNPYMFGNDILDSSQNKVLFSSGSFIDKNIVYFSSSNCYYDISSGKKMPPSEYLKNLTNQYKKELNYSETILKNDLIKTFAKNNP</sequence>
<dbReference type="Proteomes" id="UP000239706">
    <property type="component" value="Unassembled WGS sequence"/>
</dbReference>
<feature type="active site" evidence="8">
    <location>
        <position position="305"/>
    </location>
</feature>
<keyword evidence="9" id="KW-0464">Manganese</keyword>
<evidence type="ECO:0000256" key="11">
    <source>
        <dbReference type="SAM" id="Phobius"/>
    </source>
</evidence>
<evidence type="ECO:0000256" key="7">
    <source>
        <dbReference type="ARBA" id="ARBA00023136"/>
    </source>
</evidence>
<dbReference type="AlphaFoldDB" id="A0A2T0B2K4"/>
<dbReference type="CDD" id="cd16015">
    <property type="entry name" value="LTA_synthase"/>
    <property type="match status" value="1"/>
</dbReference>
<comment type="caution">
    <text evidence="13">The sequence shown here is derived from an EMBL/GenBank/DDBJ whole genome shotgun (WGS) entry which is preliminary data.</text>
</comment>
<dbReference type="SUPFAM" id="SSF53649">
    <property type="entry name" value="Alkaline phosphatase-like"/>
    <property type="match status" value="1"/>
</dbReference>
<organism evidence="13 14">
    <name type="scientific">Clostridium liquoris</name>
    <dbReference type="NCBI Taxonomy" id="1289519"/>
    <lineage>
        <taxon>Bacteria</taxon>
        <taxon>Bacillati</taxon>
        <taxon>Bacillota</taxon>
        <taxon>Clostridia</taxon>
        <taxon>Eubacteriales</taxon>
        <taxon>Clostridiaceae</taxon>
        <taxon>Clostridium</taxon>
    </lineage>
</organism>
<feature type="binding site" evidence="9">
    <location>
        <position position="418"/>
    </location>
    <ligand>
        <name>substrate</name>
    </ligand>
</feature>
<comment type="similarity">
    <text evidence="3">Belongs to the LTA synthase family.</text>
</comment>
<feature type="domain" description="Sulfatase N-terminal" evidence="12">
    <location>
        <begin position="255"/>
        <end position="540"/>
    </location>
</feature>
<comment type="subcellular location">
    <subcellularLocation>
        <location evidence="1">Cell membrane</location>
        <topology evidence="1">Multi-pass membrane protein</topology>
    </subcellularLocation>
</comment>
<dbReference type="InterPro" id="IPR050448">
    <property type="entry name" value="OpgB/LTA_synthase_biosynth"/>
</dbReference>
<proteinExistence type="inferred from homology"/>
<name>A0A2T0B2K4_9CLOT</name>
<evidence type="ECO:0000256" key="5">
    <source>
        <dbReference type="ARBA" id="ARBA00022692"/>
    </source>
</evidence>
<evidence type="ECO:0000256" key="1">
    <source>
        <dbReference type="ARBA" id="ARBA00004651"/>
    </source>
</evidence>
<keyword evidence="4" id="KW-1003">Cell membrane</keyword>
<evidence type="ECO:0000256" key="10">
    <source>
        <dbReference type="PIRSR" id="PIRSR005091-3"/>
    </source>
</evidence>
<dbReference type="GO" id="GO:0046872">
    <property type="term" value="F:metal ion binding"/>
    <property type="evidence" value="ECO:0007669"/>
    <property type="project" value="UniProtKB-KW"/>
</dbReference>
<keyword evidence="9" id="KW-0479">Metal-binding</keyword>
<feature type="binding site" evidence="10">
    <location>
        <position position="476"/>
    </location>
    <ligand>
        <name>Mn(2+)</name>
        <dbReference type="ChEBI" id="CHEBI:29035"/>
    </ligand>
</feature>
<evidence type="ECO:0000313" key="13">
    <source>
        <dbReference type="EMBL" id="PRR78128.1"/>
    </source>
</evidence>
<dbReference type="OrthoDB" id="243547at2"/>
<dbReference type="RefSeq" id="WP_106063972.1">
    <property type="nucleotide sequence ID" value="NZ_PVXO01000051.1"/>
</dbReference>
<keyword evidence="6 11" id="KW-1133">Transmembrane helix</keyword>
<protein>
    <submittedName>
        <fullName evidence="13">Lipoteichoic acid synthase 2</fullName>
    </submittedName>
</protein>
<dbReference type="GO" id="GO:0005886">
    <property type="term" value="C:plasma membrane"/>
    <property type="evidence" value="ECO:0007669"/>
    <property type="project" value="UniProtKB-SubCell"/>
</dbReference>
<dbReference type="Pfam" id="PF00884">
    <property type="entry name" value="Sulfatase"/>
    <property type="match status" value="1"/>
</dbReference>
<feature type="binding site" evidence="10">
    <location>
        <position position="305"/>
    </location>
    <ligand>
        <name>Mn(2+)</name>
        <dbReference type="ChEBI" id="CHEBI:29035"/>
    </ligand>
</feature>
<evidence type="ECO:0000259" key="12">
    <source>
        <dbReference type="Pfam" id="PF00884"/>
    </source>
</evidence>
<evidence type="ECO:0000256" key="8">
    <source>
        <dbReference type="PIRSR" id="PIRSR005091-1"/>
    </source>
</evidence>
<gene>
    <name evidence="13" type="primary">ltaS2_2</name>
    <name evidence="13" type="ORF">CLLI_18920</name>
</gene>
<dbReference type="InterPro" id="IPR017850">
    <property type="entry name" value="Alkaline_phosphatase_core_sf"/>
</dbReference>
<dbReference type="InterPro" id="IPR000917">
    <property type="entry name" value="Sulfatase_N"/>
</dbReference>
<evidence type="ECO:0000256" key="4">
    <source>
        <dbReference type="ARBA" id="ARBA00022475"/>
    </source>
</evidence>
<evidence type="ECO:0000313" key="14">
    <source>
        <dbReference type="Proteomes" id="UP000239706"/>
    </source>
</evidence>
<feature type="transmembrane region" description="Helical" evidence="11">
    <location>
        <begin position="74"/>
        <end position="94"/>
    </location>
</feature>
<evidence type="ECO:0000256" key="2">
    <source>
        <dbReference type="ARBA" id="ARBA00004936"/>
    </source>
</evidence>
<accession>A0A2T0B2K4</accession>
<dbReference type="InterPro" id="IPR012160">
    <property type="entry name" value="LtaS-like"/>
</dbReference>
<evidence type="ECO:0000256" key="6">
    <source>
        <dbReference type="ARBA" id="ARBA00022989"/>
    </source>
</evidence>